<proteinExistence type="predicted"/>
<dbReference type="GO" id="GO:0005524">
    <property type="term" value="F:ATP binding"/>
    <property type="evidence" value="ECO:0007669"/>
    <property type="project" value="UniProtKB-KW"/>
</dbReference>
<dbReference type="PATRIC" id="fig|1379870.5.peg.3565"/>
<dbReference type="InterPro" id="IPR011990">
    <property type="entry name" value="TPR-like_helical_dom_sf"/>
</dbReference>
<keyword evidence="4" id="KW-0808">Transferase</keyword>
<dbReference type="KEGG" id="srd:SD10_16420"/>
<evidence type="ECO:0000256" key="6">
    <source>
        <dbReference type="ARBA" id="ARBA00022777"/>
    </source>
</evidence>
<dbReference type="SUPFAM" id="SSF55874">
    <property type="entry name" value="ATPase domain of HSP90 chaperone/DNA topoisomerase II/histidine kinase"/>
    <property type="match status" value="1"/>
</dbReference>
<evidence type="ECO:0000256" key="1">
    <source>
        <dbReference type="ARBA" id="ARBA00000085"/>
    </source>
</evidence>
<reference evidence="10 11" key="1">
    <citation type="journal article" date="2014" name="Curr. Microbiol.">
        <title>Spirosoma radiotolerans sp. nov., a gamma-radiation-resistant bacterium isolated from gamma ray-irradiated soil.</title>
        <authorList>
            <person name="Lee J.J."/>
            <person name="Srinivasan S."/>
            <person name="Lim S."/>
            <person name="Joe M."/>
            <person name="Im S."/>
            <person name="Bae S.I."/>
            <person name="Park K.R."/>
            <person name="Han J.H."/>
            <person name="Park S.H."/>
            <person name="Joo B.M."/>
            <person name="Park S.J."/>
            <person name="Kim M.K."/>
        </authorList>
    </citation>
    <scope>NUCLEOTIDE SEQUENCE [LARGE SCALE GENOMIC DNA]</scope>
    <source>
        <strain evidence="10 11">DG5A</strain>
    </source>
</reference>
<dbReference type="GO" id="GO:0004673">
    <property type="term" value="F:protein histidine kinase activity"/>
    <property type="evidence" value="ECO:0007669"/>
    <property type="project" value="UniProtKB-EC"/>
</dbReference>
<evidence type="ECO:0000256" key="3">
    <source>
        <dbReference type="ARBA" id="ARBA00022553"/>
    </source>
</evidence>
<dbReference type="PANTHER" id="PTHR41523">
    <property type="entry name" value="TWO-COMPONENT SYSTEM SENSOR PROTEIN"/>
    <property type="match status" value="1"/>
</dbReference>
<feature type="domain" description="Histidine kinase/HSP90-like ATPase" evidence="9">
    <location>
        <begin position="660"/>
        <end position="758"/>
    </location>
</feature>
<dbReference type="OrthoDB" id="9767435at2"/>
<evidence type="ECO:0000256" key="4">
    <source>
        <dbReference type="ARBA" id="ARBA00022679"/>
    </source>
</evidence>
<dbReference type="Gene3D" id="1.25.40.10">
    <property type="entry name" value="Tetratricopeptide repeat domain"/>
    <property type="match status" value="2"/>
</dbReference>
<gene>
    <name evidence="10" type="ORF">SD10_16420</name>
</gene>
<dbReference type="RefSeq" id="WP_052731210.1">
    <property type="nucleotide sequence ID" value="NZ_CP010429.1"/>
</dbReference>
<evidence type="ECO:0000256" key="8">
    <source>
        <dbReference type="PROSITE-ProRule" id="PRU00339"/>
    </source>
</evidence>
<dbReference type="InterPro" id="IPR019734">
    <property type="entry name" value="TPR_rpt"/>
</dbReference>
<keyword evidence="7" id="KW-0067">ATP-binding</keyword>
<keyword evidence="8" id="KW-0802">TPR repeat</keyword>
<dbReference type="Pfam" id="PF02518">
    <property type="entry name" value="HATPase_c"/>
    <property type="match status" value="1"/>
</dbReference>
<dbReference type="SMART" id="SM00387">
    <property type="entry name" value="HATPase_c"/>
    <property type="match status" value="1"/>
</dbReference>
<dbReference type="STRING" id="1379870.SD10_16420"/>
<dbReference type="SUPFAM" id="SSF48452">
    <property type="entry name" value="TPR-like"/>
    <property type="match status" value="2"/>
</dbReference>
<dbReference type="Gene3D" id="3.30.450.20">
    <property type="entry name" value="PAS domain"/>
    <property type="match status" value="1"/>
</dbReference>
<keyword evidence="5" id="KW-0547">Nucleotide-binding</keyword>
<keyword evidence="6 10" id="KW-0418">Kinase</keyword>
<dbReference type="HOGENOM" id="CLU_022307_0_0_10"/>
<comment type="catalytic activity">
    <reaction evidence="1">
        <text>ATP + protein L-histidine = ADP + protein N-phospho-L-histidine.</text>
        <dbReference type="EC" id="2.7.13.3"/>
    </reaction>
</comment>
<dbReference type="AlphaFoldDB" id="A0A0E3ZVR2"/>
<dbReference type="PROSITE" id="PS50005">
    <property type="entry name" value="TPR"/>
    <property type="match status" value="2"/>
</dbReference>
<accession>A0A0E3ZVR2</accession>
<evidence type="ECO:0000259" key="9">
    <source>
        <dbReference type="SMART" id="SM00387"/>
    </source>
</evidence>
<dbReference type="EMBL" id="CP010429">
    <property type="protein sequence ID" value="AKD56248.1"/>
    <property type="molecule type" value="Genomic_DNA"/>
</dbReference>
<dbReference type="Gene3D" id="3.30.565.10">
    <property type="entry name" value="Histidine kinase-like ATPase, C-terminal domain"/>
    <property type="match status" value="1"/>
</dbReference>
<name>A0A0E3ZVR2_9BACT</name>
<organism evidence="10 11">
    <name type="scientific">Spirosoma radiotolerans</name>
    <dbReference type="NCBI Taxonomy" id="1379870"/>
    <lineage>
        <taxon>Bacteria</taxon>
        <taxon>Pseudomonadati</taxon>
        <taxon>Bacteroidota</taxon>
        <taxon>Cytophagia</taxon>
        <taxon>Cytophagales</taxon>
        <taxon>Cytophagaceae</taxon>
        <taxon>Spirosoma</taxon>
    </lineage>
</organism>
<keyword evidence="11" id="KW-1185">Reference proteome</keyword>
<evidence type="ECO:0000256" key="5">
    <source>
        <dbReference type="ARBA" id="ARBA00022741"/>
    </source>
</evidence>
<sequence>MEQTNPTTNRQGLLCLVKGKTYRLTFALLLCSLYAIGQNINRQMVNQLLVKLKISKADEKRVAVLLELGKYQIFKPGESKPDLDSGITYLQEARKLSDSLHFLSGRHEAESIVIIALMEGGNRSAGQTRFAKLIADCKRTGDKEAEANARIRVGIWLRNIDHNYQNVYANFKQALLLYQSVRNQEKEINALQEIAITHLYEGKIAVAETELLTVLRRYKVIRYPKLHYTYNLLANVGRVKGEFNKGLLFSLLCIESMNKTKDTVSAAPFYGDLAQMYMEVGNYKKGIEGYKKSLEKWKQERLPNFALYNAAGVIGQDLIKRKNPREALKLMTNLVREIPTNTFIQKACVAQNLAYCYDALKNHSLAEKYYLETLSWYAKNNMNSEASQQAQKEIGAFYLQHLEFSKAASHLRAALLFSPQENSLSTLKDIHFLLYKVDSATGNYISAITHFRLHKALNDSIFNEAKSKQIASLQIQYDTQKKEHDIALLTKQSKLQQSELKQEKTTRNAIIAGSLLLVCLLGVSYNRYQFKQHSNRLLQAQQEEINQKNQSLSQLVDEKEWMLREIHHRVKNNLQVITSMLNAQSGFLHDSTALTAVRESQNRVHAMAIIHQKLYQSDNLSQVNMQEYIHEIVDHLIESFDPQVHVQEKLDVANIQLDVTLATPLGLIINEAVTNSLKYAFPNQQTGSLVVGLKPIDSQSYLLTIVDDGVGLPAGFTIERSHTLGLTMIQGLSKQIGGILSIRQDGGVQISLQFNLTKKPATAPLLAV</sequence>
<dbReference type="InterPro" id="IPR036890">
    <property type="entry name" value="HATPase_C_sf"/>
</dbReference>
<dbReference type="PANTHER" id="PTHR41523:SF8">
    <property type="entry name" value="ETHYLENE RESPONSE SENSOR PROTEIN"/>
    <property type="match status" value="1"/>
</dbReference>
<dbReference type="Proteomes" id="UP000033054">
    <property type="component" value="Chromosome"/>
</dbReference>
<evidence type="ECO:0000256" key="2">
    <source>
        <dbReference type="ARBA" id="ARBA00012438"/>
    </source>
</evidence>
<dbReference type="Pfam" id="PF07568">
    <property type="entry name" value="HisKA_2"/>
    <property type="match status" value="1"/>
</dbReference>
<keyword evidence="3" id="KW-0597">Phosphoprotein</keyword>
<dbReference type="EC" id="2.7.13.3" evidence="2"/>
<evidence type="ECO:0000313" key="10">
    <source>
        <dbReference type="EMBL" id="AKD56248.1"/>
    </source>
</evidence>
<evidence type="ECO:0000256" key="7">
    <source>
        <dbReference type="ARBA" id="ARBA00022840"/>
    </source>
</evidence>
<dbReference type="SMART" id="SM00028">
    <property type="entry name" value="TPR"/>
    <property type="match status" value="3"/>
</dbReference>
<dbReference type="InterPro" id="IPR011495">
    <property type="entry name" value="Sig_transdc_His_kin_sub2_dim/P"/>
</dbReference>
<protein>
    <recommendedName>
        <fullName evidence="2">histidine kinase</fullName>
        <ecNumber evidence="2">2.7.13.3</ecNumber>
    </recommendedName>
</protein>
<feature type="repeat" description="TPR" evidence="8">
    <location>
        <begin position="267"/>
        <end position="300"/>
    </location>
</feature>
<dbReference type="InterPro" id="IPR003594">
    <property type="entry name" value="HATPase_dom"/>
</dbReference>
<evidence type="ECO:0000313" key="11">
    <source>
        <dbReference type="Proteomes" id="UP000033054"/>
    </source>
</evidence>
<feature type="repeat" description="TPR" evidence="8">
    <location>
        <begin position="388"/>
        <end position="421"/>
    </location>
</feature>